<dbReference type="VEuPathDB" id="FungiDB:FMAN_01902"/>
<protein>
    <submittedName>
        <fullName evidence="1">Uncharacterized protein</fullName>
    </submittedName>
</protein>
<gene>
    <name evidence="1" type="ORF">FMAN_01902</name>
</gene>
<organism evidence="1 2">
    <name type="scientific">Fusarium mangiferae</name>
    <name type="common">Mango malformation disease fungus</name>
    <dbReference type="NCBI Taxonomy" id="192010"/>
    <lineage>
        <taxon>Eukaryota</taxon>
        <taxon>Fungi</taxon>
        <taxon>Dikarya</taxon>
        <taxon>Ascomycota</taxon>
        <taxon>Pezizomycotina</taxon>
        <taxon>Sordariomycetes</taxon>
        <taxon>Hypocreomycetidae</taxon>
        <taxon>Hypocreales</taxon>
        <taxon>Nectriaceae</taxon>
        <taxon>Fusarium</taxon>
        <taxon>Fusarium fujikuroi species complex</taxon>
    </lineage>
</organism>
<comment type="caution">
    <text evidence="1">The sequence shown here is derived from an EMBL/GenBank/DDBJ whole genome shotgun (WGS) entry which is preliminary data.</text>
</comment>
<dbReference type="GeneID" id="65081174"/>
<reference evidence="2" key="1">
    <citation type="journal article" date="2016" name="Genome Biol. Evol.">
        <title>Comparative 'omics' of the Fusarium fujikuroi species complex highlights differences in genetic potential and metabolite synthesis.</title>
        <authorList>
            <person name="Niehaus E.-M."/>
            <person name="Muensterkoetter M."/>
            <person name="Proctor R.H."/>
            <person name="Brown D.W."/>
            <person name="Sharon A."/>
            <person name="Idan Y."/>
            <person name="Oren-Young L."/>
            <person name="Sieber C.M."/>
            <person name="Novak O."/>
            <person name="Pencik A."/>
            <person name="Tarkowska D."/>
            <person name="Hromadova K."/>
            <person name="Freeman S."/>
            <person name="Maymon M."/>
            <person name="Elazar M."/>
            <person name="Youssef S.A."/>
            <person name="El-Shabrawy E.S.M."/>
            <person name="Shalaby A.B.A."/>
            <person name="Houterman P."/>
            <person name="Brock N.L."/>
            <person name="Burkhardt I."/>
            <person name="Tsavkelova E.A."/>
            <person name="Dickschat J.S."/>
            <person name="Galuszka P."/>
            <person name="Gueldener U."/>
            <person name="Tudzynski B."/>
        </authorList>
    </citation>
    <scope>NUCLEOTIDE SEQUENCE [LARGE SCALE GENOMIC DNA]</scope>
    <source>
        <strain evidence="2">MRC7560</strain>
    </source>
</reference>
<keyword evidence="2" id="KW-1185">Reference proteome</keyword>
<dbReference type="Proteomes" id="UP000184255">
    <property type="component" value="Unassembled WGS sequence"/>
</dbReference>
<proteinExistence type="predicted"/>
<name>A0A1L7SH39_FUSMA</name>
<evidence type="ECO:0000313" key="1">
    <source>
        <dbReference type="EMBL" id="CVK84980.1"/>
    </source>
</evidence>
<dbReference type="RefSeq" id="XP_041677251.1">
    <property type="nucleotide sequence ID" value="XM_041824222.1"/>
</dbReference>
<sequence length="114" mass="13019">MSETNCHKWKFVIYRVAHVDEDIWNPYLPREDVREMLQRYCRDGLLMQNAQFTIIYPVAEGGSNTNDFVETLPSHIEGKKKRRASGFGGIPPLVDVVIDDDLSSDSHASTEYVS</sequence>
<dbReference type="EMBL" id="FCQH01000001">
    <property type="protein sequence ID" value="CVK84980.1"/>
    <property type="molecule type" value="Genomic_DNA"/>
</dbReference>
<accession>A0A1L7SH39</accession>
<dbReference type="AlphaFoldDB" id="A0A1L7SH39"/>
<evidence type="ECO:0000313" key="2">
    <source>
        <dbReference type="Proteomes" id="UP000184255"/>
    </source>
</evidence>